<dbReference type="AlphaFoldDB" id="A0AAE0HJ61"/>
<evidence type="ECO:0000313" key="2">
    <source>
        <dbReference type="Proteomes" id="UP001278766"/>
    </source>
</evidence>
<evidence type="ECO:0000313" key="1">
    <source>
        <dbReference type="EMBL" id="KAK3297177.1"/>
    </source>
</evidence>
<organism evidence="1 2">
    <name type="scientific">Chaetomium fimeti</name>
    <dbReference type="NCBI Taxonomy" id="1854472"/>
    <lineage>
        <taxon>Eukaryota</taxon>
        <taxon>Fungi</taxon>
        <taxon>Dikarya</taxon>
        <taxon>Ascomycota</taxon>
        <taxon>Pezizomycotina</taxon>
        <taxon>Sordariomycetes</taxon>
        <taxon>Sordariomycetidae</taxon>
        <taxon>Sordariales</taxon>
        <taxon>Chaetomiaceae</taxon>
        <taxon>Chaetomium</taxon>
    </lineage>
</organism>
<name>A0AAE0HJ61_9PEZI</name>
<dbReference type="GeneID" id="87834876"/>
<comment type="caution">
    <text evidence="1">The sequence shown here is derived from an EMBL/GenBank/DDBJ whole genome shotgun (WGS) entry which is preliminary data.</text>
</comment>
<accession>A0AAE0HJ61</accession>
<protein>
    <submittedName>
        <fullName evidence="1">Uncharacterized protein</fullName>
    </submittedName>
</protein>
<reference evidence="1" key="1">
    <citation type="journal article" date="2023" name="Mol. Phylogenet. Evol.">
        <title>Genome-scale phylogeny and comparative genomics of the fungal order Sordariales.</title>
        <authorList>
            <person name="Hensen N."/>
            <person name="Bonometti L."/>
            <person name="Westerberg I."/>
            <person name="Brannstrom I.O."/>
            <person name="Guillou S."/>
            <person name="Cros-Aarteil S."/>
            <person name="Calhoun S."/>
            <person name="Haridas S."/>
            <person name="Kuo A."/>
            <person name="Mondo S."/>
            <person name="Pangilinan J."/>
            <person name="Riley R."/>
            <person name="LaButti K."/>
            <person name="Andreopoulos B."/>
            <person name="Lipzen A."/>
            <person name="Chen C."/>
            <person name="Yan M."/>
            <person name="Daum C."/>
            <person name="Ng V."/>
            <person name="Clum A."/>
            <person name="Steindorff A."/>
            <person name="Ohm R.A."/>
            <person name="Martin F."/>
            <person name="Silar P."/>
            <person name="Natvig D.O."/>
            <person name="Lalanne C."/>
            <person name="Gautier V."/>
            <person name="Ament-Velasquez S.L."/>
            <person name="Kruys A."/>
            <person name="Hutchinson M.I."/>
            <person name="Powell A.J."/>
            <person name="Barry K."/>
            <person name="Miller A.N."/>
            <person name="Grigoriev I.V."/>
            <person name="Debuchy R."/>
            <person name="Gladieux P."/>
            <person name="Hiltunen Thoren M."/>
            <person name="Johannesson H."/>
        </authorList>
    </citation>
    <scope>NUCLEOTIDE SEQUENCE</scope>
    <source>
        <strain evidence="1">CBS 168.71</strain>
    </source>
</reference>
<keyword evidence="2" id="KW-1185">Reference proteome</keyword>
<reference evidence="1" key="2">
    <citation type="submission" date="2023-06" db="EMBL/GenBank/DDBJ databases">
        <authorList>
            <consortium name="Lawrence Berkeley National Laboratory"/>
            <person name="Haridas S."/>
            <person name="Hensen N."/>
            <person name="Bonometti L."/>
            <person name="Westerberg I."/>
            <person name="Brannstrom I.O."/>
            <person name="Guillou S."/>
            <person name="Cros-Aarteil S."/>
            <person name="Calhoun S."/>
            <person name="Kuo A."/>
            <person name="Mondo S."/>
            <person name="Pangilinan J."/>
            <person name="Riley R."/>
            <person name="Labutti K."/>
            <person name="Andreopoulos B."/>
            <person name="Lipzen A."/>
            <person name="Chen C."/>
            <person name="Yanf M."/>
            <person name="Daum C."/>
            <person name="Ng V."/>
            <person name="Clum A."/>
            <person name="Steindorff A."/>
            <person name="Ohm R."/>
            <person name="Martin F."/>
            <person name="Silar P."/>
            <person name="Natvig D."/>
            <person name="Lalanne C."/>
            <person name="Gautier V."/>
            <person name="Ament-Velasquez S.L."/>
            <person name="Kruys A."/>
            <person name="Hutchinson M.I."/>
            <person name="Powell A.J."/>
            <person name="Barry K."/>
            <person name="Miller A.N."/>
            <person name="Grigoriev I.V."/>
            <person name="Debuchy R."/>
            <person name="Gladieux P."/>
            <person name="Thoren M.H."/>
            <person name="Johannesson H."/>
        </authorList>
    </citation>
    <scope>NUCLEOTIDE SEQUENCE</scope>
    <source>
        <strain evidence="1">CBS 168.71</strain>
    </source>
</reference>
<dbReference type="EMBL" id="JAUEPN010000003">
    <property type="protein sequence ID" value="KAK3297177.1"/>
    <property type="molecule type" value="Genomic_DNA"/>
</dbReference>
<proteinExistence type="predicted"/>
<dbReference type="RefSeq" id="XP_062660691.1">
    <property type="nucleotide sequence ID" value="XM_062797928.1"/>
</dbReference>
<gene>
    <name evidence="1" type="ORF">B0H64DRAFT_119689</name>
</gene>
<sequence>MALSPANPPARRPEVMIPWGHPSFTRAFVDVSPPCKAHHQPSVSIPMRSYHGRRDRPGDLRYVKSGTQDDDMQESHKHHSCPVFPDRVVRIKCATPVSSFGHTNGASRIALQASGQLTSVNHPVGQVGLAGGSGIPKRDPNVDLGLDGRFEVEIRMPITPLRVGHGSLGCETRRHVSRRGNTYVPIMLILTDGCGSPGASRTADQANDLLGSCKR</sequence>
<dbReference type="Proteomes" id="UP001278766">
    <property type="component" value="Unassembled WGS sequence"/>
</dbReference>